<dbReference type="Proteomes" id="UP000009096">
    <property type="component" value="Chromosome 2"/>
</dbReference>
<dbReference type="EMBL" id="CM000579">
    <property type="protein sequence ID" value="EWG45076.1"/>
    <property type="molecule type" value="Genomic_DNA"/>
</dbReference>
<dbReference type="AlphaFoldDB" id="W7M264"/>
<dbReference type="RefSeq" id="XP_018751267.1">
    <property type="nucleotide sequence ID" value="XM_018894230.1"/>
</dbReference>
<organism evidence="2 3">
    <name type="scientific">Gibberella moniliformis (strain M3125 / FGSC 7600)</name>
    <name type="common">Maize ear and stalk rot fungus</name>
    <name type="synonym">Fusarium verticillioides</name>
    <dbReference type="NCBI Taxonomy" id="334819"/>
    <lineage>
        <taxon>Eukaryota</taxon>
        <taxon>Fungi</taxon>
        <taxon>Dikarya</taxon>
        <taxon>Ascomycota</taxon>
        <taxon>Pezizomycotina</taxon>
        <taxon>Sordariomycetes</taxon>
        <taxon>Hypocreomycetidae</taxon>
        <taxon>Hypocreales</taxon>
        <taxon>Nectriaceae</taxon>
        <taxon>Fusarium</taxon>
        <taxon>Fusarium fujikuroi species complex</taxon>
    </lineage>
</organism>
<dbReference type="OrthoDB" id="5238236at2759"/>
<protein>
    <submittedName>
        <fullName evidence="2">Uncharacterized protein</fullName>
    </submittedName>
</protein>
<accession>W7M264</accession>
<dbReference type="KEGG" id="fvr:FVEG_06010"/>
<dbReference type="EMBL" id="DS022248">
    <property type="protein sequence ID" value="EWG45076.1"/>
    <property type="molecule type" value="Genomic_DNA"/>
</dbReference>
<reference evidence="2 3" key="1">
    <citation type="journal article" date="2010" name="Nature">
        <title>Comparative genomics reveals mobile pathogenicity chromosomes in Fusarium.</title>
        <authorList>
            <person name="Ma L.J."/>
            <person name="van der Does H.C."/>
            <person name="Borkovich K.A."/>
            <person name="Coleman J.J."/>
            <person name="Daboussi M.J."/>
            <person name="Di Pietro A."/>
            <person name="Dufresne M."/>
            <person name="Freitag M."/>
            <person name="Grabherr M."/>
            <person name="Henrissat B."/>
            <person name="Houterman P.M."/>
            <person name="Kang S."/>
            <person name="Shim W.B."/>
            <person name="Woloshuk C."/>
            <person name="Xie X."/>
            <person name="Xu J.R."/>
            <person name="Antoniw J."/>
            <person name="Baker S.E."/>
            <person name="Bluhm B.H."/>
            <person name="Breakspear A."/>
            <person name="Brown D.W."/>
            <person name="Butchko R.A."/>
            <person name="Chapman S."/>
            <person name="Coulson R."/>
            <person name="Coutinho P.M."/>
            <person name="Danchin E.G."/>
            <person name="Diener A."/>
            <person name="Gale L.R."/>
            <person name="Gardiner D.M."/>
            <person name="Goff S."/>
            <person name="Hammond-Kosack K.E."/>
            <person name="Hilburn K."/>
            <person name="Hua-Van A."/>
            <person name="Jonkers W."/>
            <person name="Kazan K."/>
            <person name="Kodira C.D."/>
            <person name="Koehrsen M."/>
            <person name="Kumar L."/>
            <person name="Lee Y.H."/>
            <person name="Li L."/>
            <person name="Manners J.M."/>
            <person name="Miranda-Saavedra D."/>
            <person name="Mukherjee M."/>
            <person name="Park G."/>
            <person name="Park J."/>
            <person name="Park S.Y."/>
            <person name="Proctor R.H."/>
            <person name="Regev A."/>
            <person name="Ruiz-Roldan M.C."/>
            <person name="Sain D."/>
            <person name="Sakthikumar S."/>
            <person name="Sykes S."/>
            <person name="Schwartz D.C."/>
            <person name="Turgeon B.G."/>
            <person name="Wapinski I."/>
            <person name="Yoder O."/>
            <person name="Young S."/>
            <person name="Zeng Q."/>
            <person name="Zhou S."/>
            <person name="Galagan J."/>
            <person name="Cuomo C.A."/>
            <person name="Kistler H.C."/>
            <person name="Rep M."/>
        </authorList>
    </citation>
    <scope>NUCLEOTIDE SEQUENCE [LARGE SCALE GENOMIC DNA]</scope>
    <source>
        <strain evidence="3">M3125 / FGSC 7600</strain>
    </source>
</reference>
<feature type="region of interest" description="Disordered" evidence="1">
    <location>
        <begin position="124"/>
        <end position="144"/>
    </location>
</feature>
<proteinExistence type="predicted"/>
<dbReference type="VEuPathDB" id="FungiDB:FVEG_06010"/>
<evidence type="ECO:0000313" key="3">
    <source>
        <dbReference type="Proteomes" id="UP000009096"/>
    </source>
</evidence>
<sequence>MKFDGWVSMQLDNRVRVDNTREPWTIASVGELLTEGRKKAMMDGKGHIQGDLKQEAKEANLAQVINSEVPRITFNYFTMHNIAWFLLTDLKRASTAEVGPEFLNYIPSEDQLPFVVGYVFSTTSGHGSDVRKPGVGMTGSSTWP</sequence>
<evidence type="ECO:0000256" key="1">
    <source>
        <dbReference type="SAM" id="MobiDB-lite"/>
    </source>
</evidence>
<keyword evidence="3" id="KW-1185">Reference proteome</keyword>
<gene>
    <name evidence="2" type="ORF">FVEG_06010</name>
</gene>
<evidence type="ECO:0000313" key="2">
    <source>
        <dbReference type="EMBL" id="EWG45076.1"/>
    </source>
</evidence>
<name>W7M264_GIBM7</name>
<dbReference type="GeneID" id="30063940"/>